<sequence length="606" mass="67342">MDNPAERPHMVVGIDLGMTCTGVSYANLSIGSETVRWVQKWPGRFQANENKVPTVVVYPTSDPTAPPSSWGFLSETAAEQNSTDKDYREWFKTMLDPTKLAQKQAEDPESAPANMQEVERWYEDYLRRMYEYLSFKLGGELSGTDWANARIEFIFSVPTTWPVLPTVESFKTIISRSGFGTHPTHSVVIGLTEAEAAAVHVSTEAPGIFRDSDILLVCDAGGGTTDLSVLRISSIVNQSITLQQLDVVFGETIGSAAIDYSFEQLVFARLSAAHAAQPLPIAPDDAAWEMMKSRDFQAVKCEYGSPDDTPLFSIAIPRCPHTYSYTSPSLSSSTTTSPNAGETGDKPDPQTDKSTRDDVVIKNGEMTFRREDLSTLFDRQISKLCRLIDTQLTSLLRKYPHDTVAHLVLSGGLGNSAYVQSRLRAHYSTTSLPNARSMRVRIAPDPQLAAIAWFVRKGEPVSVDTPIIHNFIKKVAPGDPRRAFPTSVVESGLDSFRLPDQMTHDTRILCEIQSDLTTADESKFVEKNRRFWSLGKHYLKVEYQVRVLIGPADIRFELWFDNQKLSRDQSIKVDWVAAPAPDLSTYNRAELPDSRPAVMANGLAES</sequence>
<organism evidence="2 3">
    <name type="scientific">Lophiostoma macrostomum CBS 122681</name>
    <dbReference type="NCBI Taxonomy" id="1314788"/>
    <lineage>
        <taxon>Eukaryota</taxon>
        <taxon>Fungi</taxon>
        <taxon>Dikarya</taxon>
        <taxon>Ascomycota</taxon>
        <taxon>Pezizomycotina</taxon>
        <taxon>Dothideomycetes</taxon>
        <taxon>Pleosporomycetidae</taxon>
        <taxon>Pleosporales</taxon>
        <taxon>Lophiostomataceae</taxon>
        <taxon>Lophiostoma</taxon>
    </lineage>
</organism>
<name>A0A6A6SN97_9PLEO</name>
<dbReference type="PANTHER" id="PTHR42749">
    <property type="entry name" value="CELL SHAPE-DETERMINING PROTEIN MREB"/>
    <property type="match status" value="1"/>
</dbReference>
<dbReference type="Gene3D" id="3.30.420.40">
    <property type="match status" value="2"/>
</dbReference>
<evidence type="ECO:0000313" key="3">
    <source>
        <dbReference type="Proteomes" id="UP000799324"/>
    </source>
</evidence>
<dbReference type="Proteomes" id="UP000799324">
    <property type="component" value="Unassembled WGS sequence"/>
</dbReference>
<dbReference type="SUPFAM" id="SSF53067">
    <property type="entry name" value="Actin-like ATPase domain"/>
    <property type="match status" value="2"/>
</dbReference>
<evidence type="ECO:0008006" key="4">
    <source>
        <dbReference type="Google" id="ProtNLM"/>
    </source>
</evidence>
<dbReference type="CDD" id="cd10170">
    <property type="entry name" value="ASKHA_NBD_HSP70"/>
    <property type="match status" value="1"/>
</dbReference>
<protein>
    <recommendedName>
        <fullName evidence="4">Actin-like ATPase domain-containing protein</fullName>
    </recommendedName>
</protein>
<dbReference type="InterPro" id="IPR043129">
    <property type="entry name" value="ATPase_NBD"/>
</dbReference>
<dbReference type="Gene3D" id="3.90.640.10">
    <property type="entry name" value="Actin, Chain A, domain 4"/>
    <property type="match status" value="1"/>
</dbReference>
<proteinExistence type="predicted"/>
<dbReference type="OrthoDB" id="2394218at2759"/>
<feature type="compositionally biased region" description="Basic and acidic residues" evidence="1">
    <location>
        <begin position="343"/>
        <end position="358"/>
    </location>
</feature>
<dbReference type="EMBL" id="MU004504">
    <property type="protein sequence ID" value="KAF2649169.1"/>
    <property type="molecule type" value="Genomic_DNA"/>
</dbReference>
<feature type="region of interest" description="Disordered" evidence="1">
    <location>
        <begin position="325"/>
        <end position="358"/>
    </location>
</feature>
<keyword evidence="3" id="KW-1185">Reference proteome</keyword>
<gene>
    <name evidence="2" type="ORF">K491DRAFT_708324</name>
</gene>
<feature type="compositionally biased region" description="Low complexity" evidence="1">
    <location>
        <begin position="325"/>
        <end position="338"/>
    </location>
</feature>
<accession>A0A6A6SN97</accession>
<reference evidence="2" key="1">
    <citation type="journal article" date="2020" name="Stud. Mycol.">
        <title>101 Dothideomycetes genomes: a test case for predicting lifestyles and emergence of pathogens.</title>
        <authorList>
            <person name="Haridas S."/>
            <person name="Albert R."/>
            <person name="Binder M."/>
            <person name="Bloem J."/>
            <person name="Labutti K."/>
            <person name="Salamov A."/>
            <person name="Andreopoulos B."/>
            <person name="Baker S."/>
            <person name="Barry K."/>
            <person name="Bills G."/>
            <person name="Bluhm B."/>
            <person name="Cannon C."/>
            <person name="Castanera R."/>
            <person name="Culley D."/>
            <person name="Daum C."/>
            <person name="Ezra D."/>
            <person name="Gonzalez J."/>
            <person name="Henrissat B."/>
            <person name="Kuo A."/>
            <person name="Liang C."/>
            <person name="Lipzen A."/>
            <person name="Lutzoni F."/>
            <person name="Magnuson J."/>
            <person name="Mondo S."/>
            <person name="Nolan M."/>
            <person name="Ohm R."/>
            <person name="Pangilinan J."/>
            <person name="Park H.-J."/>
            <person name="Ramirez L."/>
            <person name="Alfaro M."/>
            <person name="Sun H."/>
            <person name="Tritt A."/>
            <person name="Yoshinaga Y."/>
            <person name="Zwiers L.-H."/>
            <person name="Turgeon B."/>
            <person name="Goodwin S."/>
            <person name="Spatafora J."/>
            <person name="Crous P."/>
            <person name="Grigoriev I."/>
        </authorList>
    </citation>
    <scope>NUCLEOTIDE SEQUENCE</scope>
    <source>
        <strain evidence="2">CBS 122681</strain>
    </source>
</reference>
<evidence type="ECO:0000313" key="2">
    <source>
        <dbReference type="EMBL" id="KAF2649169.1"/>
    </source>
</evidence>
<dbReference type="AlphaFoldDB" id="A0A6A6SN97"/>
<evidence type="ECO:0000256" key="1">
    <source>
        <dbReference type="SAM" id="MobiDB-lite"/>
    </source>
</evidence>
<dbReference type="PANTHER" id="PTHR42749:SF1">
    <property type="entry name" value="CELL SHAPE-DETERMINING PROTEIN MREB"/>
    <property type="match status" value="1"/>
</dbReference>